<feature type="non-terminal residue" evidence="1">
    <location>
        <position position="103"/>
    </location>
</feature>
<organism evidence="1 2">
    <name type="scientific">Symbiodinium necroappetens</name>
    <dbReference type="NCBI Taxonomy" id="1628268"/>
    <lineage>
        <taxon>Eukaryota</taxon>
        <taxon>Sar</taxon>
        <taxon>Alveolata</taxon>
        <taxon>Dinophyceae</taxon>
        <taxon>Suessiales</taxon>
        <taxon>Symbiodiniaceae</taxon>
        <taxon>Symbiodinium</taxon>
    </lineage>
</organism>
<gene>
    <name evidence="1" type="ORF">SNEC2469_LOCUS21887</name>
</gene>
<proteinExistence type="predicted"/>
<dbReference type="OrthoDB" id="433260at2759"/>
<sequence length="103" mass="11156">MATAGVAELRGLLELQTFDQVAFRDFATRNRLGKLLAMKGFGSGLGASFAGEAWEVAKGFDCVLWDGDWFKEDSFSSFIPEFLRASPAHHAVAVRKASGKLDG</sequence>
<dbReference type="Proteomes" id="UP000601435">
    <property type="component" value="Unassembled WGS sequence"/>
</dbReference>
<dbReference type="AlphaFoldDB" id="A0A812XUB4"/>
<accession>A0A812XUB4</accession>
<evidence type="ECO:0000313" key="1">
    <source>
        <dbReference type="EMBL" id="CAE7754222.1"/>
    </source>
</evidence>
<dbReference type="EMBL" id="CAJNJA010039161">
    <property type="protein sequence ID" value="CAE7754222.1"/>
    <property type="molecule type" value="Genomic_DNA"/>
</dbReference>
<comment type="caution">
    <text evidence="1">The sequence shown here is derived from an EMBL/GenBank/DDBJ whole genome shotgun (WGS) entry which is preliminary data.</text>
</comment>
<keyword evidence="2" id="KW-1185">Reference proteome</keyword>
<evidence type="ECO:0000313" key="2">
    <source>
        <dbReference type="Proteomes" id="UP000601435"/>
    </source>
</evidence>
<protein>
    <submittedName>
        <fullName evidence="1">Uncharacterized protein</fullName>
    </submittedName>
</protein>
<name>A0A812XUB4_9DINO</name>
<reference evidence="1" key="1">
    <citation type="submission" date="2021-02" db="EMBL/GenBank/DDBJ databases">
        <authorList>
            <person name="Dougan E. K."/>
            <person name="Rhodes N."/>
            <person name="Thang M."/>
            <person name="Chan C."/>
        </authorList>
    </citation>
    <scope>NUCLEOTIDE SEQUENCE</scope>
</reference>